<dbReference type="PANTHER" id="PTHR11994">
    <property type="entry name" value="60S RIBOSOMAL PROTEIN L11-RELATED"/>
    <property type="match status" value="1"/>
</dbReference>
<evidence type="ECO:0000256" key="12">
    <source>
        <dbReference type="SAM" id="MobiDB-lite"/>
    </source>
</evidence>
<evidence type="ECO:0000256" key="11">
    <source>
        <dbReference type="RuleBase" id="RU003930"/>
    </source>
</evidence>
<evidence type="ECO:0000256" key="6">
    <source>
        <dbReference type="ARBA" id="ARBA00022730"/>
    </source>
</evidence>
<feature type="domain" description="Large ribosomal subunit protein uL5 C-terminal" evidence="14">
    <location>
        <begin position="95"/>
        <end position="193"/>
    </location>
</feature>
<keyword evidence="6" id="KW-0699">rRNA-binding</keyword>
<feature type="domain" description="Large ribosomal subunit protein uL5 N-terminal" evidence="13">
    <location>
        <begin position="38"/>
        <end position="91"/>
    </location>
</feature>
<dbReference type="InterPro" id="IPR002132">
    <property type="entry name" value="Ribosomal_uL5"/>
</dbReference>
<dbReference type="GO" id="GO:0006412">
    <property type="term" value="P:translation"/>
    <property type="evidence" value="ECO:0007669"/>
    <property type="project" value="InterPro"/>
</dbReference>
<dbReference type="InterPro" id="IPR020929">
    <property type="entry name" value="Ribosomal_uL5_CS"/>
</dbReference>
<name>R4WN83_RIPPE</name>
<dbReference type="Pfam" id="PF00281">
    <property type="entry name" value="Ribosomal_L5"/>
    <property type="match status" value="1"/>
</dbReference>
<comment type="similarity">
    <text evidence="3 11">Belongs to the universal ribosomal protein uL5 family.</text>
</comment>
<dbReference type="InterPro" id="IPR022803">
    <property type="entry name" value="Ribosomal_uL5_dom_sf"/>
</dbReference>
<dbReference type="EMBL" id="AK417061">
    <property type="protein sequence ID" value="BAN20276.1"/>
    <property type="molecule type" value="mRNA"/>
</dbReference>
<accession>R4WN83</accession>
<evidence type="ECO:0000256" key="7">
    <source>
        <dbReference type="ARBA" id="ARBA00022884"/>
    </source>
</evidence>
<evidence type="ECO:0000256" key="9">
    <source>
        <dbReference type="ARBA" id="ARBA00023242"/>
    </source>
</evidence>
<evidence type="ECO:0000256" key="3">
    <source>
        <dbReference type="ARBA" id="ARBA00008553"/>
    </source>
</evidence>
<dbReference type="Pfam" id="PF00673">
    <property type="entry name" value="Ribosomal_L5_C"/>
    <property type="match status" value="1"/>
</dbReference>
<keyword evidence="9" id="KW-0539">Nucleus</keyword>
<dbReference type="AlphaFoldDB" id="R4WN83"/>
<evidence type="ECO:0000259" key="13">
    <source>
        <dbReference type="Pfam" id="PF00281"/>
    </source>
</evidence>
<keyword evidence="5" id="KW-0963">Cytoplasm</keyword>
<evidence type="ECO:0000313" key="15">
    <source>
        <dbReference type="EMBL" id="BAN20276.1"/>
    </source>
</evidence>
<dbReference type="SUPFAM" id="SSF55282">
    <property type="entry name" value="RL5-like"/>
    <property type="match status" value="1"/>
</dbReference>
<dbReference type="InterPro" id="IPR057266">
    <property type="entry name" value="Ribosomal_uL5_euk/arc-type"/>
</dbReference>
<dbReference type="GO" id="GO:0005634">
    <property type="term" value="C:nucleus"/>
    <property type="evidence" value="ECO:0007669"/>
    <property type="project" value="UniProtKB-SubCell"/>
</dbReference>
<evidence type="ECO:0000256" key="4">
    <source>
        <dbReference type="ARBA" id="ARBA00011133"/>
    </source>
</evidence>
<reference evidence="15" key="1">
    <citation type="journal article" date="2013" name="PLoS ONE">
        <title>Gene expression in gut symbiotic organ of stinkbug affected by extracellular bacterial symbiont.</title>
        <authorList>
            <person name="Futahashi R."/>
            <person name="Tanaka K."/>
            <person name="Tanahashi M."/>
            <person name="Nikoh N."/>
            <person name="Kikuchi Y."/>
            <person name="Lee B.L."/>
            <person name="Fukatsu T."/>
        </authorList>
    </citation>
    <scope>NUCLEOTIDE SEQUENCE</scope>
    <source>
        <tissue evidence="15">Midgut</tissue>
    </source>
</reference>
<comment type="subunit">
    <text evidence="4">Component of the large ribosomal subunit.</text>
</comment>
<evidence type="ECO:0000256" key="8">
    <source>
        <dbReference type="ARBA" id="ARBA00022980"/>
    </source>
</evidence>
<dbReference type="GO" id="GO:0019843">
    <property type="term" value="F:rRNA binding"/>
    <property type="evidence" value="ECO:0007669"/>
    <property type="project" value="UniProtKB-KW"/>
</dbReference>
<protein>
    <submittedName>
        <fullName evidence="15">Ribosomal protein L11</fullName>
    </submittedName>
</protein>
<dbReference type="InterPro" id="IPR031310">
    <property type="entry name" value="Ribosomal_uL5_N"/>
</dbReference>
<evidence type="ECO:0000256" key="10">
    <source>
        <dbReference type="ARBA" id="ARBA00023274"/>
    </source>
</evidence>
<keyword evidence="7" id="KW-0694">RNA-binding</keyword>
<comment type="subcellular location">
    <subcellularLocation>
        <location evidence="2">Cytoplasm</location>
    </subcellularLocation>
    <subcellularLocation>
        <location evidence="1">Nucleus</location>
    </subcellularLocation>
</comment>
<organism evidence="15">
    <name type="scientific">Riptortus pedestris</name>
    <name type="common">Bean bug</name>
    <dbReference type="NCBI Taxonomy" id="329032"/>
    <lineage>
        <taxon>Eukaryota</taxon>
        <taxon>Metazoa</taxon>
        <taxon>Ecdysozoa</taxon>
        <taxon>Arthropoda</taxon>
        <taxon>Hexapoda</taxon>
        <taxon>Insecta</taxon>
        <taxon>Pterygota</taxon>
        <taxon>Neoptera</taxon>
        <taxon>Paraneoptera</taxon>
        <taxon>Hemiptera</taxon>
        <taxon>Heteroptera</taxon>
        <taxon>Panheteroptera</taxon>
        <taxon>Pentatomomorpha</taxon>
        <taxon>Coreoidea</taxon>
        <taxon>Alydidae</taxon>
        <taxon>Riptortus</taxon>
    </lineage>
</organism>
<dbReference type="InterPro" id="IPR031309">
    <property type="entry name" value="Ribosomal_uL5_C"/>
</dbReference>
<evidence type="ECO:0000256" key="2">
    <source>
        <dbReference type="ARBA" id="ARBA00004496"/>
    </source>
</evidence>
<proteinExistence type="evidence at transcript level"/>
<dbReference type="NCBIfam" id="NF003258">
    <property type="entry name" value="PRK04219.1"/>
    <property type="match status" value="1"/>
</dbReference>
<dbReference type="GO" id="GO:1990904">
    <property type="term" value="C:ribonucleoprotein complex"/>
    <property type="evidence" value="ECO:0007669"/>
    <property type="project" value="UniProtKB-KW"/>
</dbReference>
<evidence type="ECO:0000256" key="1">
    <source>
        <dbReference type="ARBA" id="ARBA00004123"/>
    </source>
</evidence>
<dbReference type="GO" id="GO:0005840">
    <property type="term" value="C:ribosome"/>
    <property type="evidence" value="ECO:0007669"/>
    <property type="project" value="UniProtKB-KW"/>
</dbReference>
<dbReference type="GO" id="GO:0005737">
    <property type="term" value="C:cytoplasm"/>
    <property type="evidence" value="ECO:0007669"/>
    <property type="project" value="UniProtKB-SubCell"/>
</dbReference>
<keyword evidence="10 11" id="KW-0687">Ribonucleoprotein</keyword>
<evidence type="ECO:0000256" key="5">
    <source>
        <dbReference type="ARBA" id="ARBA00022490"/>
    </source>
</evidence>
<dbReference type="Gene3D" id="3.30.1440.10">
    <property type="match status" value="1"/>
</dbReference>
<dbReference type="PROSITE" id="PS00358">
    <property type="entry name" value="RIBOSOMAL_L5"/>
    <property type="match status" value="1"/>
</dbReference>
<evidence type="ECO:0000259" key="14">
    <source>
        <dbReference type="Pfam" id="PF00673"/>
    </source>
</evidence>
<keyword evidence="8 11" id="KW-0689">Ribosomal protein</keyword>
<feature type="region of interest" description="Disordered" evidence="12">
    <location>
        <begin position="1"/>
        <end position="37"/>
    </location>
</feature>
<dbReference type="GO" id="GO:0003735">
    <property type="term" value="F:structural constituent of ribosome"/>
    <property type="evidence" value="ECO:0007669"/>
    <property type="project" value="InterPro"/>
</dbReference>
<dbReference type="PIRSF" id="PIRSF002161">
    <property type="entry name" value="Ribosomal_L5"/>
    <property type="match status" value="1"/>
</dbReference>
<sequence>MVVQGDKKKKAAPPVPASGGAGGKKKAVKKEPKDKSKNVMKEVRIRNLCLNICVGESGDRLTRAAKVLEQLTGQQPVFSKARYTVRSFGIRRNEKIAVHCTVRGAKAEEILERGLKVREYELRRDNFSDTGNFGFGIQEHIDLGIKYDPSIGIYGLDFYVVLGRPGFSVAKRRRKTGVVGFQHRLTKEDAMKWFQQKYDGIILPGKK</sequence>
<dbReference type="FunFam" id="3.30.1440.10:FF:000004">
    <property type="entry name" value="60S ribosomal protein L11, putative"/>
    <property type="match status" value="1"/>
</dbReference>